<gene>
    <name evidence="2" type="ORF">EG343_14200</name>
</gene>
<evidence type="ECO:0000313" key="2">
    <source>
        <dbReference type="EMBL" id="AZA91690.1"/>
    </source>
</evidence>
<keyword evidence="1" id="KW-0812">Transmembrane</keyword>
<keyword evidence="1" id="KW-1133">Transmembrane helix</keyword>
<protein>
    <submittedName>
        <fullName evidence="2">Uncharacterized protein</fullName>
    </submittedName>
</protein>
<feature type="transmembrane region" description="Helical" evidence="1">
    <location>
        <begin position="9"/>
        <end position="28"/>
    </location>
</feature>
<accession>A0AAD0YME1</accession>
<feature type="transmembrane region" description="Helical" evidence="1">
    <location>
        <begin position="40"/>
        <end position="58"/>
    </location>
</feature>
<evidence type="ECO:0000313" key="3">
    <source>
        <dbReference type="Proteomes" id="UP000278288"/>
    </source>
</evidence>
<keyword evidence="3" id="KW-1185">Reference proteome</keyword>
<proteinExistence type="predicted"/>
<dbReference type="RefSeq" id="WP_123858432.1">
    <property type="nucleotide sequence ID" value="NZ_CP033923.1"/>
</dbReference>
<sequence>MKTTTRNQYAYANSILIVLVSAVFGYNLYQLIVHPAQSNIALSIILVVLTSIMVRKYGYKQVRDKKENN</sequence>
<dbReference type="KEGG" id="cnk:EG343_14200"/>
<keyword evidence="1" id="KW-0472">Membrane</keyword>
<evidence type="ECO:0000256" key="1">
    <source>
        <dbReference type="SAM" id="Phobius"/>
    </source>
</evidence>
<reference evidence="2 3" key="1">
    <citation type="submission" date="2018-11" db="EMBL/GenBank/DDBJ databases">
        <title>Proposal to divide the Flavobacteriaceae and reorganize its genera based on Amino Acid Identity values calculated from whole genome sequences.</title>
        <authorList>
            <person name="Nicholson A.C."/>
            <person name="Gulvik C.A."/>
            <person name="Whitney A.M."/>
            <person name="Humrighouse B.W."/>
            <person name="Bell M."/>
            <person name="Holmes B."/>
            <person name="Steigerwalt A.G."/>
            <person name="Villarma A."/>
            <person name="Sheth M."/>
            <person name="Batra D."/>
            <person name="Pryor J."/>
            <person name="Bernardet J.-F."/>
            <person name="Hugo C."/>
            <person name="Kampfer P."/>
            <person name="Newman J."/>
            <person name="McQuiston J.R."/>
        </authorList>
    </citation>
    <scope>NUCLEOTIDE SEQUENCE [LARGE SCALE GENOMIC DNA]</scope>
    <source>
        <strain evidence="2 3">G0041</strain>
    </source>
</reference>
<dbReference type="EMBL" id="CP033923">
    <property type="protein sequence ID" value="AZA91690.1"/>
    <property type="molecule type" value="Genomic_DNA"/>
</dbReference>
<dbReference type="Proteomes" id="UP000278288">
    <property type="component" value="Chromosome"/>
</dbReference>
<dbReference type="AlphaFoldDB" id="A0AAD0YME1"/>
<organism evidence="2 3">
    <name type="scientific">Chryseobacterium nakagawai</name>
    <dbReference type="NCBI Taxonomy" id="1241982"/>
    <lineage>
        <taxon>Bacteria</taxon>
        <taxon>Pseudomonadati</taxon>
        <taxon>Bacteroidota</taxon>
        <taxon>Flavobacteriia</taxon>
        <taxon>Flavobacteriales</taxon>
        <taxon>Weeksellaceae</taxon>
        <taxon>Chryseobacterium group</taxon>
        <taxon>Chryseobacterium</taxon>
    </lineage>
</organism>
<name>A0AAD0YME1_CHRNA</name>